<reference evidence="2" key="1">
    <citation type="journal article" date="2022" name="Mol. Ecol. Resour.">
        <title>The genomes of chicory, endive, great burdock and yacon provide insights into Asteraceae palaeo-polyploidization history and plant inulin production.</title>
        <authorList>
            <person name="Fan W."/>
            <person name="Wang S."/>
            <person name="Wang H."/>
            <person name="Wang A."/>
            <person name="Jiang F."/>
            <person name="Liu H."/>
            <person name="Zhao H."/>
            <person name="Xu D."/>
            <person name="Zhang Y."/>
        </authorList>
    </citation>
    <scope>NUCLEOTIDE SEQUENCE [LARGE SCALE GENOMIC DNA]</scope>
    <source>
        <strain evidence="2">cv. Niubang</strain>
    </source>
</reference>
<organism evidence="1 2">
    <name type="scientific">Arctium lappa</name>
    <name type="common">Greater burdock</name>
    <name type="synonym">Lappa major</name>
    <dbReference type="NCBI Taxonomy" id="4217"/>
    <lineage>
        <taxon>Eukaryota</taxon>
        <taxon>Viridiplantae</taxon>
        <taxon>Streptophyta</taxon>
        <taxon>Embryophyta</taxon>
        <taxon>Tracheophyta</taxon>
        <taxon>Spermatophyta</taxon>
        <taxon>Magnoliopsida</taxon>
        <taxon>eudicotyledons</taxon>
        <taxon>Gunneridae</taxon>
        <taxon>Pentapetalae</taxon>
        <taxon>asterids</taxon>
        <taxon>campanulids</taxon>
        <taxon>Asterales</taxon>
        <taxon>Asteraceae</taxon>
        <taxon>Carduoideae</taxon>
        <taxon>Cardueae</taxon>
        <taxon>Arctiinae</taxon>
        <taxon>Arctium</taxon>
    </lineage>
</organism>
<keyword evidence="2" id="KW-1185">Reference proteome</keyword>
<reference evidence="1 2" key="2">
    <citation type="journal article" date="2022" name="Mol. Ecol. Resour.">
        <title>The genomes of chicory, endive, great burdock and yacon provide insights into Asteraceae paleo-polyploidization history and plant inulin production.</title>
        <authorList>
            <person name="Fan W."/>
            <person name="Wang S."/>
            <person name="Wang H."/>
            <person name="Wang A."/>
            <person name="Jiang F."/>
            <person name="Liu H."/>
            <person name="Zhao H."/>
            <person name="Xu D."/>
            <person name="Zhang Y."/>
        </authorList>
    </citation>
    <scope>NUCLEOTIDE SEQUENCE [LARGE SCALE GENOMIC DNA]</scope>
    <source>
        <strain evidence="2">cv. Niubang</strain>
    </source>
</reference>
<proteinExistence type="predicted"/>
<protein>
    <submittedName>
        <fullName evidence="1">Uncharacterized protein</fullName>
    </submittedName>
</protein>
<dbReference type="Proteomes" id="UP001055879">
    <property type="component" value="Linkage Group LG05"/>
</dbReference>
<accession>A0ACB9C7B4</accession>
<sequence>MDKLALVGHPVPTEREKIKAYIKGLPTEMMNMVRVSKVATLQEEIEEAQLVEDSYGSSKVKRSGVVEKRRWHIRSECPKAMAGFSGGKKVDPPKATGRSFQMTTEEAKASTDVVSVGDRVRRDTKRRSNNYQHGEDTKVVNDFPDVFTDDLPGLPPDCQVEFKIDLAPGATSIARDPYRLAPSEMKEMMGKLKDLLEKGFVRPSSSPWGAPVLFVKKKDGTMRMCID</sequence>
<comment type="caution">
    <text evidence="1">The sequence shown here is derived from an EMBL/GenBank/DDBJ whole genome shotgun (WGS) entry which is preliminary data.</text>
</comment>
<evidence type="ECO:0000313" key="2">
    <source>
        <dbReference type="Proteomes" id="UP001055879"/>
    </source>
</evidence>
<evidence type="ECO:0000313" key="1">
    <source>
        <dbReference type="EMBL" id="KAI3730125.1"/>
    </source>
</evidence>
<dbReference type="EMBL" id="CM042051">
    <property type="protein sequence ID" value="KAI3730125.1"/>
    <property type="molecule type" value="Genomic_DNA"/>
</dbReference>
<gene>
    <name evidence="1" type="ORF">L6452_18801</name>
</gene>
<name>A0ACB9C7B4_ARCLA</name>